<evidence type="ECO:0000256" key="2">
    <source>
        <dbReference type="ARBA" id="ARBA00023125"/>
    </source>
</evidence>
<evidence type="ECO:0000256" key="3">
    <source>
        <dbReference type="ARBA" id="ARBA00023163"/>
    </source>
</evidence>
<sequence length="235" mass="26694">MEFKKIASPSLKELFIEQLEHMILSGSLSIGEKLPSERQLAETMQVSRGVVNSGLAELEKKGFLEVHPRSGTYVSDYRNKGTLETLISIMNYNGGKLRRDEVRSILEVRIALDTLAVNLCIDRITEEEILQLHNHVEKIRTASSIEEAVNGAYAFQNALAFFSGNTLIPLIFHSFRAPVSTMWERFCMLYGIHALYENNFGLWEHIKNRDKEGAVAWINTSIGESIHGSREIYFE</sequence>
<dbReference type="InterPro" id="IPR011711">
    <property type="entry name" value="GntR_C"/>
</dbReference>
<dbReference type="SMART" id="SM00895">
    <property type="entry name" value="FCD"/>
    <property type="match status" value="1"/>
</dbReference>
<accession>A0A845QGZ8</accession>
<feature type="domain" description="HTH gntR-type" evidence="4">
    <location>
        <begin position="9"/>
        <end position="77"/>
    </location>
</feature>
<dbReference type="SMART" id="SM00345">
    <property type="entry name" value="HTH_GNTR"/>
    <property type="match status" value="1"/>
</dbReference>
<dbReference type="AlphaFoldDB" id="A0A845QGZ8"/>
<dbReference type="Gene3D" id="1.20.120.530">
    <property type="entry name" value="GntR ligand-binding domain-like"/>
    <property type="match status" value="1"/>
</dbReference>
<dbReference type="Proteomes" id="UP000446866">
    <property type="component" value="Unassembled WGS sequence"/>
</dbReference>
<reference evidence="5 6" key="1">
    <citation type="submission" date="2018-08" db="EMBL/GenBank/DDBJ databases">
        <title>Murine metabolic-syndrome-specific gut microbial biobank.</title>
        <authorList>
            <person name="Liu C."/>
        </authorList>
    </citation>
    <scope>NUCLEOTIDE SEQUENCE [LARGE SCALE GENOMIC DNA]</scope>
    <source>
        <strain evidence="5 6">28</strain>
    </source>
</reference>
<evidence type="ECO:0000256" key="1">
    <source>
        <dbReference type="ARBA" id="ARBA00023015"/>
    </source>
</evidence>
<dbReference type="Pfam" id="PF00392">
    <property type="entry name" value="GntR"/>
    <property type="match status" value="1"/>
</dbReference>
<dbReference type="PRINTS" id="PR00035">
    <property type="entry name" value="HTHGNTR"/>
</dbReference>
<gene>
    <name evidence="5" type="ORF">D0435_06860</name>
</gene>
<keyword evidence="6" id="KW-1185">Reference proteome</keyword>
<organism evidence="5 6">
    <name type="scientific">Anaerotruncus colihominis</name>
    <dbReference type="NCBI Taxonomy" id="169435"/>
    <lineage>
        <taxon>Bacteria</taxon>
        <taxon>Bacillati</taxon>
        <taxon>Bacillota</taxon>
        <taxon>Clostridia</taxon>
        <taxon>Eubacteriales</taxon>
        <taxon>Oscillospiraceae</taxon>
        <taxon>Anaerotruncus</taxon>
    </lineage>
</organism>
<keyword evidence="1" id="KW-0805">Transcription regulation</keyword>
<dbReference type="InterPro" id="IPR000524">
    <property type="entry name" value="Tscrpt_reg_HTH_GntR"/>
</dbReference>
<dbReference type="SUPFAM" id="SSF48008">
    <property type="entry name" value="GntR ligand-binding domain-like"/>
    <property type="match status" value="1"/>
</dbReference>
<dbReference type="Gene3D" id="1.10.10.10">
    <property type="entry name" value="Winged helix-like DNA-binding domain superfamily/Winged helix DNA-binding domain"/>
    <property type="match status" value="1"/>
</dbReference>
<dbReference type="EMBL" id="QXWK01000011">
    <property type="protein sequence ID" value="NBH61370.1"/>
    <property type="molecule type" value="Genomic_DNA"/>
</dbReference>
<dbReference type="GO" id="GO:0003677">
    <property type="term" value="F:DNA binding"/>
    <property type="evidence" value="ECO:0007669"/>
    <property type="project" value="UniProtKB-KW"/>
</dbReference>
<proteinExistence type="predicted"/>
<dbReference type="PROSITE" id="PS50949">
    <property type="entry name" value="HTH_GNTR"/>
    <property type="match status" value="1"/>
</dbReference>
<comment type="caution">
    <text evidence="5">The sequence shown here is derived from an EMBL/GenBank/DDBJ whole genome shotgun (WGS) entry which is preliminary data.</text>
</comment>
<dbReference type="PANTHER" id="PTHR43537">
    <property type="entry name" value="TRANSCRIPTIONAL REGULATOR, GNTR FAMILY"/>
    <property type="match status" value="1"/>
</dbReference>
<protein>
    <submittedName>
        <fullName evidence="5">FadR family transcriptional regulator</fullName>
    </submittedName>
</protein>
<dbReference type="CDD" id="cd07377">
    <property type="entry name" value="WHTH_GntR"/>
    <property type="match status" value="1"/>
</dbReference>
<dbReference type="SUPFAM" id="SSF46785">
    <property type="entry name" value="Winged helix' DNA-binding domain"/>
    <property type="match status" value="1"/>
</dbReference>
<dbReference type="InterPro" id="IPR036390">
    <property type="entry name" value="WH_DNA-bd_sf"/>
</dbReference>
<dbReference type="InterPro" id="IPR008920">
    <property type="entry name" value="TF_FadR/GntR_C"/>
</dbReference>
<evidence type="ECO:0000313" key="5">
    <source>
        <dbReference type="EMBL" id="NBH61370.1"/>
    </source>
</evidence>
<keyword evidence="2" id="KW-0238">DNA-binding</keyword>
<dbReference type="Pfam" id="PF07729">
    <property type="entry name" value="FCD"/>
    <property type="match status" value="1"/>
</dbReference>
<evidence type="ECO:0000259" key="4">
    <source>
        <dbReference type="PROSITE" id="PS50949"/>
    </source>
</evidence>
<keyword evidence="3" id="KW-0804">Transcription</keyword>
<dbReference type="InterPro" id="IPR036388">
    <property type="entry name" value="WH-like_DNA-bd_sf"/>
</dbReference>
<name>A0A845QGZ8_9FIRM</name>
<dbReference type="GO" id="GO:0003700">
    <property type="term" value="F:DNA-binding transcription factor activity"/>
    <property type="evidence" value="ECO:0007669"/>
    <property type="project" value="InterPro"/>
</dbReference>
<dbReference type="PANTHER" id="PTHR43537:SF5">
    <property type="entry name" value="UXU OPERON TRANSCRIPTIONAL REGULATOR"/>
    <property type="match status" value="1"/>
</dbReference>
<dbReference type="RefSeq" id="WP_160201653.1">
    <property type="nucleotide sequence ID" value="NZ_QXWK01000011.1"/>
</dbReference>
<evidence type="ECO:0000313" key="6">
    <source>
        <dbReference type="Proteomes" id="UP000446866"/>
    </source>
</evidence>